<keyword evidence="2" id="KW-0812">Transmembrane</keyword>
<dbReference type="Proteomes" id="UP000001307">
    <property type="component" value="Unassembled WGS sequence"/>
</dbReference>
<feature type="region of interest" description="Disordered" evidence="1">
    <location>
        <begin position="189"/>
        <end position="232"/>
    </location>
</feature>
<keyword evidence="2" id="KW-0472">Membrane</keyword>
<dbReference type="OrthoDB" id="10365954at2759"/>
<feature type="transmembrane region" description="Helical" evidence="2">
    <location>
        <begin position="21"/>
        <end position="44"/>
    </location>
</feature>
<keyword evidence="2" id="KW-1133">Transmembrane helix</keyword>
<organism evidence="3">
    <name type="scientific">Oikopleura dioica</name>
    <name type="common">Tunicate</name>
    <dbReference type="NCBI Taxonomy" id="34765"/>
    <lineage>
        <taxon>Eukaryota</taxon>
        <taxon>Metazoa</taxon>
        <taxon>Chordata</taxon>
        <taxon>Tunicata</taxon>
        <taxon>Appendicularia</taxon>
        <taxon>Copelata</taxon>
        <taxon>Oikopleuridae</taxon>
        <taxon>Oikopleura</taxon>
    </lineage>
</organism>
<sequence>MEFREHVLATVEREFYEIKRYWVWILILSIVLFGFFVITIQIAFTFYLSWLAVAIWALLGFVNIGIACVIFENLFWPWYLNNVDQNDPRINCTFEEYAGLHAEEHTTESQELCPICNGADEDCIVRPMTPKLDISRSGLVENALLEGEEILVLPTPDIDVTATPRSNLLVKTPKSSRPKPDERLLLETPVFHSRSTTRATTPCRELESTTPSRKIMNRRSQMEQRTPQNVKFSEETVRSVSCTLSYKDETQSLQEEKLLRSLATPKRVEIPKRTPRRSRDSSKGRDTPSRRESTRRDSRGRDRRPRRN</sequence>
<dbReference type="InParanoid" id="E4X2X5"/>
<feature type="transmembrane region" description="Helical" evidence="2">
    <location>
        <begin position="50"/>
        <end position="71"/>
    </location>
</feature>
<evidence type="ECO:0000256" key="1">
    <source>
        <dbReference type="SAM" id="MobiDB-lite"/>
    </source>
</evidence>
<evidence type="ECO:0000313" key="3">
    <source>
        <dbReference type="EMBL" id="CBY17978.1"/>
    </source>
</evidence>
<feature type="compositionally biased region" description="Basic and acidic residues" evidence="1">
    <location>
        <begin position="266"/>
        <end position="300"/>
    </location>
</feature>
<dbReference type="EMBL" id="FN653023">
    <property type="protein sequence ID" value="CBY17978.1"/>
    <property type="molecule type" value="Genomic_DNA"/>
</dbReference>
<keyword evidence="4" id="KW-1185">Reference proteome</keyword>
<feature type="region of interest" description="Disordered" evidence="1">
    <location>
        <begin position="260"/>
        <end position="308"/>
    </location>
</feature>
<dbReference type="AlphaFoldDB" id="E4X2X5"/>
<evidence type="ECO:0000256" key="2">
    <source>
        <dbReference type="SAM" id="Phobius"/>
    </source>
</evidence>
<accession>E4X2X5</accession>
<evidence type="ECO:0000313" key="4">
    <source>
        <dbReference type="Proteomes" id="UP000001307"/>
    </source>
</evidence>
<protein>
    <submittedName>
        <fullName evidence="3">Uncharacterized protein</fullName>
    </submittedName>
</protein>
<gene>
    <name evidence="3" type="ORF">GSOID_T00017607001</name>
</gene>
<name>E4X2X5_OIKDI</name>
<reference evidence="3" key="1">
    <citation type="journal article" date="2010" name="Science">
        <title>Plasticity of animal genome architecture unmasked by rapid evolution of a pelagic tunicate.</title>
        <authorList>
            <person name="Denoeud F."/>
            <person name="Henriet S."/>
            <person name="Mungpakdee S."/>
            <person name="Aury J.M."/>
            <person name="Da Silva C."/>
            <person name="Brinkmann H."/>
            <person name="Mikhaleva J."/>
            <person name="Olsen L.C."/>
            <person name="Jubin C."/>
            <person name="Canestro C."/>
            <person name="Bouquet J.M."/>
            <person name="Danks G."/>
            <person name="Poulain J."/>
            <person name="Campsteijn C."/>
            <person name="Adamski M."/>
            <person name="Cross I."/>
            <person name="Yadetie F."/>
            <person name="Muffato M."/>
            <person name="Louis A."/>
            <person name="Butcher S."/>
            <person name="Tsagkogeorga G."/>
            <person name="Konrad A."/>
            <person name="Singh S."/>
            <person name="Jensen M.F."/>
            <person name="Cong E.H."/>
            <person name="Eikeseth-Otteraa H."/>
            <person name="Noel B."/>
            <person name="Anthouard V."/>
            <person name="Porcel B.M."/>
            <person name="Kachouri-Lafond R."/>
            <person name="Nishino A."/>
            <person name="Ugolini M."/>
            <person name="Chourrout P."/>
            <person name="Nishida H."/>
            <person name="Aasland R."/>
            <person name="Huzurbazar S."/>
            <person name="Westhof E."/>
            <person name="Delsuc F."/>
            <person name="Lehrach H."/>
            <person name="Reinhardt R."/>
            <person name="Weissenbach J."/>
            <person name="Roy S.W."/>
            <person name="Artiguenave F."/>
            <person name="Postlethwait J.H."/>
            <person name="Manak J.R."/>
            <person name="Thompson E.M."/>
            <person name="Jaillon O."/>
            <person name="Du Pasquier L."/>
            <person name="Boudinot P."/>
            <person name="Liberles D.A."/>
            <person name="Volff J.N."/>
            <person name="Philippe H."/>
            <person name="Lenhard B."/>
            <person name="Roest Crollius H."/>
            <person name="Wincker P."/>
            <person name="Chourrout D."/>
        </authorList>
    </citation>
    <scope>NUCLEOTIDE SEQUENCE [LARGE SCALE GENOMIC DNA]</scope>
</reference>
<proteinExistence type="predicted"/>